<dbReference type="RefSeq" id="WP_190880044.1">
    <property type="nucleotide sequence ID" value="NZ_CP159837.1"/>
</dbReference>
<keyword evidence="1" id="KW-1133">Transmembrane helix</keyword>
<dbReference type="AlphaFoldDB" id="A0AAU8JK13"/>
<dbReference type="EMBL" id="CP159837">
    <property type="protein sequence ID" value="XCM39618.1"/>
    <property type="molecule type" value="Genomic_DNA"/>
</dbReference>
<reference evidence="2" key="1">
    <citation type="submission" date="2024-07" db="EMBL/GenBank/DDBJ databases">
        <authorList>
            <person name="Kim Y.J."/>
            <person name="Jeong J.Y."/>
        </authorList>
    </citation>
    <scope>NUCLEOTIDE SEQUENCE</scope>
    <source>
        <strain evidence="2">GIHE-MW2</strain>
    </source>
</reference>
<evidence type="ECO:0000256" key="1">
    <source>
        <dbReference type="SAM" id="Phobius"/>
    </source>
</evidence>
<feature type="transmembrane region" description="Helical" evidence="1">
    <location>
        <begin position="12"/>
        <end position="30"/>
    </location>
</feature>
<accession>A0AAU8JK13</accession>
<keyword evidence="1" id="KW-0812">Transmembrane</keyword>
<organism evidence="2">
    <name type="scientific">Planktothricoides raciborskii GIHE-MW2</name>
    <dbReference type="NCBI Taxonomy" id="2792601"/>
    <lineage>
        <taxon>Bacteria</taxon>
        <taxon>Bacillati</taxon>
        <taxon>Cyanobacteriota</taxon>
        <taxon>Cyanophyceae</taxon>
        <taxon>Oscillatoriophycideae</taxon>
        <taxon>Oscillatoriales</taxon>
        <taxon>Oscillatoriaceae</taxon>
        <taxon>Planktothricoides</taxon>
    </lineage>
</organism>
<evidence type="ECO:0000313" key="2">
    <source>
        <dbReference type="EMBL" id="XCM39618.1"/>
    </source>
</evidence>
<sequence length="53" mass="5435">MNKILGCCLKPIRKAIGLGFIILGTIPALLLPGIGLFLGLPFLIIGGVLVGCC</sequence>
<gene>
    <name evidence="2" type="ORF">ABWT76_002562</name>
</gene>
<proteinExistence type="predicted"/>
<protein>
    <submittedName>
        <fullName evidence="2">Uncharacterized protein</fullName>
    </submittedName>
</protein>
<keyword evidence="1" id="KW-0472">Membrane</keyword>
<name>A0AAU8JK13_9CYAN</name>